<evidence type="ECO:0000313" key="5">
    <source>
        <dbReference type="Proteomes" id="UP001596549"/>
    </source>
</evidence>
<name>A0ABW2NUR9_9BACL</name>
<proteinExistence type="predicted"/>
<dbReference type="Gene3D" id="3.40.50.150">
    <property type="entry name" value="Vaccinia Virus protein VP39"/>
    <property type="match status" value="1"/>
</dbReference>
<organism evidence="4 5">
    <name type="scientific">Fictibacillus iocasae</name>
    <dbReference type="NCBI Taxonomy" id="2715437"/>
    <lineage>
        <taxon>Bacteria</taxon>
        <taxon>Bacillati</taxon>
        <taxon>Bacillota</taxon>
        <taxon>Bacilli</taxon>
        <taxon>Bacillales</taxon>
        <taxon>Fictibacillaceae</taxon>
        <taxon>Fictibacillus</taxon>
    </lineage>
</organism>
<dbReference type="NCBIfam" id="TIGR01444">
    <property type="entry name" value="fkbM_fam"/>
    <property type="match status" value="1"/>
</dbReference>
<gene>
    <name evidence="4" type="ORF">ACFQPF_11970</name>
</gene>
<keyword evidence="5" id="KW-1185">Reference proteome</keyword>
<sequence>MNMVHVAPDYYPVPPLQYGGIERMIADLIEESVSRGHNVYLFAKEGSETSAHLIAYPQDMTSPEMLSQFVLQNLPEDVDIIHDHTHASVMGTLKLSIPTVCTIHDSRHNEVDDPVYVSQRALEFVGRNKGHYIYNGINMEHYPLCEEKEDYLLFLGVMNWHKGVHHALDIAQQTKKKMIMAGPVFDQEYYKTAVEPRIAELKNVEYIGEVGGEQRITLLQGASCLVFPTSWEEPFGLVMIEAMACGTPVVALNNGAVSEVLKSFPDCICTYTEEMIQRLDQPFAPPALLRQYVTDHFTVKHMTNAYISLYEQVINEYKSKDVNQDVPSFMEMYEIASHFKEKERYSEALAFYEMILEADHASHEEKIAVCNEAADLHFKQSNEEQERQCCYQSFQYDTPRAEICCRLGFHYIKKQEYQQAIFWYKLATDLTKPETPGMLYYEACWTWLPHIQLCVCYYQLGNYELSYFHNQEAGKYVPDDTNYLQNKKMLEQLLHINIEQTELVQDVIVLNEVGDPFKMKLQTPGFIEETIIKEGHWEPYLVTQLRKFIRDDSIVCDIGANIGYHSLHLASLFPNVTCLSFEPHPSIYKQLTTNIELNKFANIKAYPLAVGNTIGTTAFYMQDENSYNRGMSAMTYYDGIGTHFSKITVEVTCLDDVLDEHMKDNVSMIKIDTQGNEYHVLLGAQETIRRSNPVIAIEFHNNAVNTLQDIQELLPGYHVFKVNLWNGNVWSMDEQHTDDLDDYIYVPDSLAKRMMKTIM</sequence>
<dbReference type="Gene3D" id="3.40.50.2000">
    <property type="entry name" value="Glycogen Phosphorylase B"/>
    <property type="match status" value="2"/>
</dbReference>
<dbReference type="Gene3D" id="1.25.40.10">
    <property type="entry name" value="Tetratricopeptide repeat domain"/>
    <property type="match status" value="1"/>
</dbReference>
<dbReference type="SUPFAM" id="SSF53335">
    <property type="entry name" value="S-adenosyl-L-methionine-dependent methyltransferases"/>
    <property type="match status" value="1"/>
</dbReference>
<dbReference type="InterPro" id="IPR001296">
    <property type="entry name" value="Glyco_trans_1"/>
</dbReference>
<dbReference type="CDD" id="cd03802">
    <property type="entry name" value="GT4_AviGT4-like"/>
    <property type="match status" value="1"/>
</dbReference>
<dbReference type="InterPro" id="IPR052514">
    <property type="entry name" value="SAM-dependent_MTase"/>
</dbReference>
<evidence type="ECO:0000259" key="1">
    <source>
        <dbReference type="Pfam" id="PF00534"/>
    </source>
</evidence>
<feature type="domain" description="Glycosyltransferase subfamily 4-like N-terminal" evidence="3">
    <location>
        <begin position="18"/>
        <end position="112"/>
    </location>
</feature>
<dbReference type="SUPFAM" id="SSF48452">
    <property type="entry name" value="TPR-like"/>
    <property type="match status" value="1"/>
</dbReference>
<accession>A0ABW2NUR9</accession>
<dbReference type="PANTHER" id="PTHR34203:SF15">
    <property type="entry name" value="SLL1173 PROTEIN"/>
    <property type="match status" value="1"/>
</dbReference>
<reference evidence="5" key="1">
    <citation type="journal article" date="2019" name="Int. J. Syst. Evol. Microbiol.">
        <title>The Global Catalogue of Microorganisms (GCM) 10K type strain sequencing project: providing services to taxonomists for standard genome sequencing and annotation.</title>
        <authorList>
            <consortium name="The Broad Institute Genomics Platform"/>
            <consortium name="The Broad Institute Genome Sequencing Center for Infectious Disease"/>
            <person name="Wu L."/>
            <person name="Ma J."/>
        </authorList>
    </citation>
    <scope>NUCLEOTIDE SEQUENCE [LARGE SCALE GENOMIC DNA]</scope>
    <source>
        <strain evidence="5">NBRC 106396</strain>
    </source>
</reference>
<dbReference type="Pfam" id="PF00534">
    <property type="entry name" value="Glycos_transf_1"/>
    <property type="match status" value="1"/>
</dbReference>
<dbReference type="InterPro" id="IPR029063">
    <property type="entry name" value="SAM-dependent_MTases_sf"/>
</dbReference>
<dbReference type="Pfam" id="PF13439">
    <property type="entry name" value="Glyco_transf_4"/>
    <property type="match status" value="1"/>
</dbReference>
<dbReference type="InterPro" id="IPR006342">
    <property type="entry name" value="FkbM_mtfrase"/>
</dbReference>
<dbReference type="PANTHER" id="PTHR34203">
    <property type="entry name" value="METHYLTRANSFERASE, FKBM FAMILY PROTEIN"/>
    <property type="match status" value="1"/>
</dbReference>
<keyword evidence="4" id="KW-0808">Transferase</keyword>
<comment type="caution">
    <text evidence="4">The sequence shown here is derived from an EMBL/GenBank/DDBJ whole genome shotgun (WGS) entry which is preliminary data.</text>
</comment>
<evidence type="ECO:0000313" key="4">
    <source>
        <dbReference type="EMBL" id="MFC7372391.1"/>
    </source>
</evidence>
<protein>
    <submittedName>
        <fullName evidence="4">FkbM family methyltransferase</fullName>
    </submittedName>
</protein>
<dbReference type="InterPro" id="IPR028098">
    <property type="entry name" value="Glyco_trans_4-like_N"/>
</dbReference>
<dbReference type="GO" id="GO:0008168">
    <property type="term" value="F:methyltransferase activity"/>
    <property type="evidence" value="ECO:0007669"/>
    <property type="project" value="UniProtKB-KW"/>
</dbReference>
<evidence type="ECO:0000259" key="3">
    <source>
        <dbReference type="Pfam" id="PF13439"/>
    </source>
</evidence>
<keyword evidence="4" id="KW-0489">Methyltransferase</keyword>
<dbReference type="Pfam" id="PF05050">
    <property type="entry name" value="Methyltransf_21"/>
    <property type="match status" value="1"/>
</dbReference>
<dbReference type="RefSeq" id="WP_379749984.1">
    <property type="nucleotide sequence ID" value="NZ_JBHTCP010000039.1"/>
</dbReference>
<dbReference type="EMBL" id="JBHTCP010000039">
    <property type="protein sequence ID" value="MFC7372391.1"/>
    <property type="molecule type" value="Genomic_DNA"/>
</dbReference>
<dbReference type="InterPro" id="IPR011990">
    <property type="entry name" value="TPR-like_helical_dom_sf"/>
</dbReference>
<dbReference type="GO" id="GO:0032259">
    <property type="term" value="P:methylation"/>
    <property type="evidence" value="ECO:0007669"/>
    <property type="project" value="UniProtKB-KW"/>
</dbReference>
<dbReference type="Proteomes" id="UP001596549">
    <property type="component" value="Unassembled WGS sequence"/>
</dbReference>
<feature type="domain" description="Glycosyl transferase family 1" evidence="1">
    <location>
        <begin position="146"/>
        <end position="263"/>
    </location>
</feature>
<evidence type="ECO:0000259" key="2">
    <source>
        <dbReference type="Pfam" id="PF05050"/>
    </source>
</evidence>
<dbReference type="SUPFAM" id="SSF53756">
    <property type="entry name" value="UDP-Glycosyltransferase/glycogen phosphorylase"/>
    <property type="match status" value="1"/>
</dbReference>
<feature type="domain" description="Methyltransferase FkbM" evidence="2">
    <location>
        <begin position="557"/>
        <end position="703"/>
    </location>
</feature>